<sequence length="144" mass="16728">MWWNMIENYSTHIDDAEGEGRALTATNSEITARVNEYILANRHITIDKNSNERYPKEGNEFLDTNVTRDETWIHLKRDAAPSSANIPLSRLDQYRTVPSPGKVMMTLFFFFFDREGVEHTEFLSKSSTIKAPTYYETLKQSLKN</sequence>
<dbReference type="InterPro" id="IPR036397">
    <property type="entry name" value="RNaseH_sf"/>
</dbReference>
<dbReference type="Gene3D" id="3.30.420.10">
    <property type="entry name" value="Ribonuclease H-like superfamily/Ribonuclease H"/>
    <property type="match status" value="1"/>
</dbReference>
<keyword evidence="2" id="KW-1185">Reference proteome</keyword>
<name>A0A8X6P2F8_NEPPI</name>
<accession>A0A8X6P2F8</accession>
<protein>
    <submittedName>
        <fullName evidence="1">Mariner Mos1 transposase</fullName>
    </submittedName>
</protein>
<evidence type="ECO:0000313" key="2">
    <source>
        <dbReference type="Proteomes" id="UP000887013"/>
    </source>
</evidence>
<organism evidence="1 2">
    <name type="scientific">Nephila pilipes</name>
    <name type="common">Giant wood spider</name>
    <name type="synonym">Nephila maculata</name>
    <dbReference type="NCBI Taxonomy" id="299642"/>
    <lineage>
        <taxon>Eukaryota</taxon>
        <taxon>Metazoa</taxon>
        <taxon>Ecdysozoa</taxon>
        <taxon>Arthropoda</taxon>
        <taxon>Chelicerata</taxon>
        <taxon>Arachnida</taxon>
        <taxon>Araneae</taxon>
        <taxon>Araneomorphae</taxon>
        <taxon>Entelegynae</taxon>
        <taxon>Araneoidea</taxon>
        <taxon>Nephilidae</taxon>
        <taxon>Nephila</taxon>
    </lineage>
</organism>
<dbReference type="AlphaFoldDB" id="A0A8X6P2F8"/>
<dbReference type="Proteomes" id="UP000887013">
    <property type="component" value="Unassembled WGS sequence"/>
</dbReference>
<evidence type="ECO:0000313" key="1">
    <source>
        <dbReference type="EMBL" id="GFT44825.1"/>
    </source>
</evidence>
<comment type="caution">
    <text evidence="1">The sequence shown here is derived from an EMBL/GenBank/DDBJ whole genome shotgun (WGS) entry which is preliminary data.</text>
</comment>
<dbReference type="EMBL" id="BMAW01110765">
    <property type="protein sequence ID" value="GFT44825.1"/>
    <property type="molecule type" value="Genomic_DNA"/>
</dbReference>
<proteinExistence type="predicted"/>
<dbReference type="GO" id="GO:0003676">
    <property type="term" value="F:nucleic acid binding"/>
    <property type="evidence" value="ECO:0007669"/>
    <property type="project" value="InterPro"/>
</dbReference>
<gene>
    <name evidence="1" type="primary">X975_17500</name>
    <name evidence="1" type="ORF">NPIL_632521</name>
</gene>
<reference evidence="1" key="1">
    <citation type="submission" date="2020-08" db="EMBL/GenBank/DDBJ databases">
        <title>Multicomponent nature underlies the extraordinary mechanical properties of spider dragline silk.</title>
        <authorList>
            <person name="Kono N."/>
            <person name="Nakamura H."/>
            <person name="Mori M."/>
            <person name="Yoshida Y."/>
            <person name="Ohtoshi R."/>
            <person name="Malay A.D."/>
            <person name="Moran D.A.P."/>
            <person name="Tomita M."/>
            <person name="Numata K."/>
            <person name="Arakawa K."/>
        </authorList>
    </citation>
    <scope>NUCLEOTIDE SEQUENCE</scope>
</reference>